<comment type="caution">
    <text evidence="2">The sequence shown here is derived from an EMBL/GenBank/DDBJ whole genome shotgun (WGS) entry which is preliminary data.</text>
</comment>
<sequence length="591" mass="65529">MAHPSVEPPYGGPTAKPIIRRSLSRWQDAARRAASMQSIPESCTDLGRVLGRIPSLPNKIHPDAEWIEGYSTWKNCDTSCCLGTKRERDRTIDLRKSHPTTCKLSASQSFREWDGSPNNGIALLVAGWAYIPSASLAERQGLPMEYCKPEPSDSSHPAGPIKLHLEYAKVQERTWWRAVVAQGVGWFLAANLEEVSPWALSMSDLGVDIVGQVDFEQPPPTARQAATYLARFCHAFSLGNQSSAALAAALSIPLHATMIAWAPVTIELPAPSFALPAINTRRRTVPPDFQLLGYYMTLSLSTWALGPSLWSVFWEPDVPCDLAGAWTAPIATVLQPAIEEEDLELVAKIFSSTRVAPLWLGVALCGRGGIVESILSFLTKLHDYPFSRPDIDAAAWTGIPQSFLDAQRTQPSSRGTVTRADVWRLRHDCHAEYQSNAFSYTPAFGWPPFGRMRVEDVELEIRHHLDCSHNWIYMHWTWLPSHERDRGFSPESIQACRGGPEGNGSADEDPAEEESTRDLHDSPVVHHVSRTATESVFWWCCEQVERGFGGTIVPWRRGPDVALESAESPAKASNPAILKWLQDVQIQRSSA</sequence>
<dbReference type="HOGENOM" id="CLU_013935_3_0_1"/>
<keyword evidence="3" id="KW-1185">Reference proteome</keyword>
<dbReference type="OrthoDB" id="3549294at2759"/>
<evidence type="ECO:0000313" key="3">
    <source>
        <dbReference type="Proteomes" id="UP000029964"/>
    </source>
</evidence>
<accession>A0A086SZJ7</accession>
<feature type="region of interest" description="Disordered" evidence="1">
    <location>
        <begin position="489"/>
        <end position="524"/>
    </location>
</feature>
<gene>
    <name evidence="2" type="ORF">ACRE_067520</name>
</gene>
<evidence type="ECO:0000256" key="1">
    <source>
        <dbReference type="SAM" id="MobiDB-lite"/>
    </source>
</evidence>
<organism evidence="2 3">
    <name type="scientific">Hapsidospora chrysogenum (strain ATCC 11550 / CBS 779.69 / DSM 880 / IAM 14645 / JCM 23072 / IMI 49137)</name>
    <name type="common">Acremonium chrysogenum</name>
    <dbReference type="NCBI Taxonomy" id="857340"/>
    <lineage>
        <taxon>Eukaryota</taxon>
        <taxon>Fungi</taxon>
        <taxon>Dikarya</taxon>
        <taxon>Ascomycota</taxon>
        <taxon>Pezizomycotina</taxon>
        <taxon>Sordariomycetes</taxon>
        <taxon>Hypocreomycetidae</taxon>
        <taxon>Hypocreales</taxon>
        <taxon>Bionectriaceae</taxon>
        <taxon>Hapsidospora</taxon>
    </lineage>
</organism>
<dbReference type="EMBL" id="JPKY01000092">
    <property type="protein sequence ID" value="KFH42529.1"/>
    <property type="molecule type" value="Genomic_DNA"/>
</dbReference>
<proteinExistence type="predicted"/>
<reference evidence="3" key="1">
    <citation type="journal article" date="2014" name="Genome Announc.">
        <title>Genome sequence and annotation of Acremonium chrysogenum, producer of the beta-lactam antibiotic cephalosporin C.</title>
        <authorList>
            <person name="Terfehr D."/>
            <person name="Dahlmann T.A."/>
            <person name="Specht T."/>
            <person name="Zadra I."/>
            <person name="Kuernsteiner H."/>
            <person name="Kueck U."/>
        </authorList>
    </citation>
    <scope>NUCLEOTIDE SEQUENCE [LARGE SCALE GENOMIC DNA]</scope>
    <source>
        <strain evidence="3">ATCC 11550 / CBS 779.69 / DSM 880 / IAM 14645 / JCM 23072 / IMI 49137</strain>
    </source>
</reference>
<protein>
    <submittedName>
        <fullName evidence="2">Uncharacterized protein</fullName>
    </submittedName>
</protein>
<dbReference type="AlphaFoldDB" id="A0A086SZJ7"/>
<feature type="compositionally biased region" description="Basic and acidic residues" evidence="1">
    <location>
        <begin position="514"/>
        <end position="524"/>
    </location>
</feature>
<dbReference type="Proteomes" id="UP000029964">
    <property type="component" value="Unassembled WGS sequence"/>
</dbReference>
<evidence type="ECO:0000313" key="2">
    <source>
        <dbReference type="EMBL" id="KFH42529.1"/>
    </source>
</evidence>
<name>A0A086SZJ7_HAPC1</name>